<reference evidence="1" key="1">
    <citation type="submission" date="2022-05" db="EMBL/GenBank/DDBJ databases">
        <title>Comparative Genomics of Spacecraft Associated Microbes.</title>
        <authorList>
            <person name="Tran M.T."/>
            <person name="Wright A."/>
            <person name="Seuylemezian A."/>
            <person name="Eisen J."/>
            <person name="Coil D."/>
        </authorList>
    </citation>
    <scope>NUCLEOTIDE SEQUENCE</scope>
    <source>
        <strain evidence="1">FAIRING 10M-2.2</strain>
    </source>
</reference>
<keyword evidence="2" id="KW-1185">Reference proteome</keyword>
<evidence type="ECO:0000313" key="2">
    <source>
        <dbReference type="Proteomes" id="UP001202289"/>
    </source>
</evidence>
<proteinExistence type="predicted"/>
<gene>
    <name evidence="1" type="ORF">M3215_01535</name>
</gene>
<accession>A0ACC6A3W2</accession>
<name>A0ACC6A3W2_9BACI</name>
<dbReference type="Proteomes" id="UP001202289">
    <property type="component" value="Unassembled WGS sequence"/>
</dbReference>
<evidence type="ECO:0000313" key="1">
    <source>
        <dbReference type="EMBL" id="MCM3734552.1"/>
    </source>
</evidence>
<organism evidence="1 2">
    <name type="scientific">Bacillus cytotoxicus</name>
    <dbReference type="NCBI Taxonomy" id="580165"/>
    <lineage>
        <taxon>Bacteria</taxon>
        <taxon>Bacillati</taxon>
        <taxon>Bacillota</taxon>
        <taxon>Bacilli</taxon>
        <taxon>Bacillales</taxon>
        <taxon>Bacillaceae</taxon>
        <taxon>Bacillus</taxon>
        <taxon>Bacillus cereus group</taxon>
    </lineage>
</organism>
<sequence length="485" mass="54225">MKWMNKLQINQKIFGAIFVSLLFLALVLGCIIWESLTKIMTEDLKKRGVNIAENIASLSSDYILTDDYYSIHLLITRAQEANKDVRYILVINNNNVLVGNTFSKHLPKGILNAHKPDDSNTGNYAMLTSDEGNIHDILVPIEEGDVGFVRVGMAEKQAESYIFTKIMELVFATILVCMGSAGIAYYVTRIITRPINSLVGTAAGISAGNLSLRAKAVGDDEVGKLARAFNEMADNLISSRTAVEKLLKELQEKDALRDTLILKLLSAHEEERKRISRELHDETSQALTFLMVTMRILANEAKDDEQLELLNTSRETAAGILREIRDLAVELRPPILDDMGLIPALRKYVRKFEEKFTLTVILHAPDDVVIDSHIAVALYRIVQESLTNVVKHTVATEIVINMERRDCSIELNIHDNGHGINGNDFEKARQQNRIGIYGMKERAELLGGSFFIRTHNNGGTEVMVSIPLKQREGCQDGKDNQHNAS</sequence>
<comment type="caution">
    <text evidence="1">The sequence shown here is derived from an EMBL/GenBank/DDBJ whole genome shotgun (WGS) entry which is preliminary data.</text>
</comment>
<protein>
    <submittedName>
        <fullName evidence="1">HAMP domain-containing protein</fullName>
    </submittedName>
</protein>
<dbReference type="EMBL" id="JAMBOP010000001">
    <property type="protein sequence ID" value="MCM3734552.1"/>
    <property type="molecule type" value="Genomic_DNA"/>
</dbReference>